<feature type="chain" id="PRO_5014115032" evidence="2">
    <location>
        <begin position="22"/>
        <end position="748"/>
    </location>
</feature>
<organism evidence="3 4">
    <name type="scientific">Paramicrosporidium saccamoebae</name>
    <dbReference type="NCBI Taxonomy" id="1246581"/>
    <lineage>
        <taxon>Eukaryota</taxon>
        <taxon>Fungi</taxon>
        <taxon>Fungi incertae sedis</taxon>
        <taxon>Cryptomycota</taxon>
        <taxon>Cryptomycota incertae sedis</taxon>
        <taxon>Paramicrosporidium</taxon>
    </lineage>
</organism>
<dbReference type="Proteomes" id="UP000240830">
    <property type="component" value="Unassembled WGS sequence"/>
</dbReference>
<evidence type="ECO:0000313" key="3">
    <source>
        <dbReference type="EMBL" id="PJF18344.1"/>
    </source>
</evidence>
<keyword evidence="2" id="KW-0732">Signal</keyword>
<comment type="caution">
    <text evidence="3">The sequence shown here is derived from an EMBL/GenBank/DDBJ whole genome shotgun (WGS) entry which is preliminary data.</text>
</comment>
<evidence type="ECO:0000256" key="2">
    <source>
        <dbReference type="SAM" id="SignalP"/>
    </source>
</evidence>
<dbReference type="AlphaFoldDB" id="A0A2H9TKS4"/>
<protein>
    <submittedName>
        <fullName evidence="3">Uncharacterized protein</fullName>
    </submittedName>
</protein>
<gene>
    <name evidence="3" type="ORF">PSACC_01837</name>
</gene>
<feature type="region of interest" description="Disordered" evidence="1">
    <location>
        <begin position="728"/>
        <end position="748"/>
    </location>
</feature>
<feature type="signal peptide" evidence="2">
    <location>
        <begin position="1"/>
        <end position="21"/>
    </location>
</feature>
<evidence type="ECO:0000256" key="1">
    <source>
        <dbReference type="SAM" id="MobiDB-lite"/>
    </source>
</evidence>
<evidence type="ECO:0000313" key="4">
    <source>
        <dbReference type="Proteomes" id="UP000240830"/>
    </source>
</evidence>
<sequence>MKVPTASIIALAACLLSTVSAVIDSETHYVLQISGSGNYEVVPKQPSAADCKTPAANLNANPSFICLDQKHFLKGEHFKDVKLSDAVLSLLFQYASGNDSDANSQVNKDLLAKVAGNIGKDVDVTYGQALGQWYPYLPASFFSSRKGDVSALLKAAQNKGQLKAMLNKLDASLVKESKEEIFTQMKARQLEMKSLDDKIQVALLNEAEGCVALEAEQLSGFDSNSFTKLTHGCLSAISDISTYSHWNVGIRSIPSTVFNNDIELHADAYKYMTVKQISALGKTDPDKNESCKHVPLGHYLQGNGAEMTPKCFAAALKGYIPGTDPLGKTFNFLPANILSEVTENDLVLKLDAEWPYISVEQKKHLFEGKKCADVSAKALHFHNHFAISQECFEELPSESKPLAVIHADLPDTALADVDASEVAKWEVGDHKGLMVLEVASERPNIGKLLEHASTKVNGEHICALVEDADELKALPVIQEYGTKACFEAMQYKVTLNDLKKFAPNVEKVISVEALIKDLDPETGYKDLSPKTLGRLAKVSTICSAMTLPIFNGLSDETHRKFPAECMSQLNFLGDIPKDTMTKINKEAFANLTADMVAKIPADHLTEEQFGMAGSGVSDSKKHPASLWTNATMAKFTSSNVRYVHASAWKAAPADAYSGLSEHAFGSIEPKDMEEMTHEQISQVSEAARLKLTVEQAKHLGLKVTDGTHPLTSIASLKGLSESVSKAVQTRMAATPAAPADAPPSEEKK</sequence>
<dbReference type="EMBL" id="MTSL01000128">
    <property type="protein sequence ID" value="PJF18344.1"/>
    <property type="molecule type" value="Genomic_DNA"/>
</dbReference>
<reference evidence="3 4" key="1">
    <citation type="submission" date="2016-10" db="EMBL/GenBank/DDBJ databases">
        <title>The genome of Paramicrosporidium saccamoebae is the missing link in understanding Cryptomycota and Microsporidia evolution.</title>
        <authorList>
            <person name="Quandt C.A."/>
            <person name="Beaudet D."/>
            <person name="Corsaro D."/>
            <person name="Michel R."/>
            <person name="Corradi N."/>
            <person name="James T."/>
        </authorList>
    </citation>
    <scope>NUCLEOTIDE SEQUENCE [LARGE SCALE GENOMIC DNA]</scope>
    <source>
        <strain evidence="3 4">KSL3</strain>
    </source>
</reference>
<proteinExistence type="predicted"/>
<name>A0A2H9TKS4_9FUNG</name>
<keyword evidence="4" id="KW-1185">Reference proteome</keyword>
<accession>A0A2H9TKS4</accession>